<dbReference type="AlphaFoldDB" id="A0A2S4L715"/>
<dbReference type="EMBL" id="PKSG01000161">
    <property type="protein sequence ID" value="POR38208.1"/>
    <property type="molecule type" value="Genomic_DNA"/>
</dbReference>
<proteinExistence type="predicted"/>
<evidence type="ECO:0000313" key="2">
    <source>
        <dbReference type="Proteomes" id="UP000237481"/>
    </source>
</evidence>
<gene>
    <name evidence="1" type="ORF">TPAR_01587</name>
</gene>
<accession>A0A2S4L715</accession>
<reference evidence="1 2" key="1">
    <citation type="submission" date="2018-01" db="EMBL/GenBank/DDBJ databases">
        <title>Harnessing the power of phylogenomics to disentangle the directionality and signatures of interkingdom host jumping in the parasitic fungal genus Tolypocladium.</title>
        <authorList>
            <person name="Quandt C.A."/>
            <person name="Patterson W."/>
            <person name="Spatafora J.W."/>
        </authorList>
    </citation>
    <scope>NUCLEOTIDE SEQUENCE [LARGE SCALE GENOMIC DNA]</scope>
    <source>
        <strain evidence="1 2">NRBC 100945</strain>
    </source>
</reference>
<keyword evidence="2" id="KW-1185">Reference proteome</keyword>
<dbReference type="OrthoDB" id="6220758at2759"/>
<comment type="caution">
    <text evidence="1">The sequence shown here is derived from an EMBL/GenBank/DDBJ whole genome shotgun (WGS) entry which is preliminary data.</text>
</comment>
<dbReference type="Proteomes" id="UP000237481">
    <property type="component" value="Unassembled WGS sequence"/>
</dbReference>
<sequence>MALSWFVPGEAKITFTHSGINDPGFRCVFLGYADLLHDEKGVPRNSGMAIMTNSALGLTTMWKISTGVESSS</sequence>
<dbReference type="STRING" id="94208.A0A2S4L715"/>
<name>A0A2S4L715_9HYPO</name>
<organism evidence="1 2">
    <name type="scientific">Tolypocladium paradoxum</name>
    <dbReference type="NCBI Taxonomy" id="94208"/>
    <lineage>
        <taxon>Eukaryota</taxon>
        <taxon>Fungi</taxon>
        <taxon>Dikarya</taxon>
        <taxon>Ascomycota</taxon>
        <taxon>Pezizomycotina</taxon>
        <taxon>Sordariomycetes</taxon>
        <taxon>Hypocreomycetidae</taxon>
        <taxon>Hypocreales</taxon>
        <taxon>Ophiocordycipitaceae</taxon>
        <taxon>Tolypocladium</taxon>
    </lineage>
</organism>
<evidence type="ECO:0000313" key="1">
    <source>
        <dbReference type="EMBL" id="POR38208.1"/>
    </source>
</evidence>
<protein>
    <submittedName>
        <fullName evidence="1">Beta-lactamase</fullName>
    </submittedName>
</protein>